<dbReference type="InterPro" id="IPR036910">
    <property type="entry name" value="HMG_box_dom_sf"/>
</dbReference>
<keyword evidence="2" id="KW-0804">Transcription</keyword>
<dbReference type="OrthoDB" id="6247875at2759"/>
<keyword evidence="6" id="KW-1185">Reference proteome</keyword>
<evidence type="ECO:0000259" key="4">
    <source>
        <dbReference type="PROSITE" id="PS50118"/>
    </source>
</evidence>
<evidence type="ECO:0000313" key="5">
    <source>
        <dbReference type="EMBL" id="KZO97423.1"/>
    </source>
</evidence>
<dbReference type="InterPro" id="IPR050140">
    <property type="entry name" value="SRY-related_HMG-box_TF-like"/>
</dbReference>
<dbReference type="Gene3D" id="1.10.30.10">
    <property type="entry name" value="High mobility group box domain"/>
    <property type="match status" value="1"/>
</dbReference>
<dbReference type="AlphaFoldDB" id="A0A167N7E8"/>
<dbReference type="STRING" id="1330018.A0A167N7E8"/>
<accession>A0A167N7E8</accession>
<gene>
    <name evidence="5" type="ORF">CALVIDRAFT_456003</name>
</gene>
<dbReference type="GO" id="GO:0001228">
    <property type="term" value="F:DNA-binding transcription activator activity, RNA polymerase II-specific"/>
    <property type="evidence" value="ECO:0007669"/>
    <property type="project" value="TreeGrafter"/>
</dbReference>
<dbReference type="PANTHER" id="PTHR10270">
    <property type="entry name" value="SOX TRANSCRIPTION FACTOR"/>
    <property type="match status" value="1"/>
</dbReference>
<dbReference type="GO" id="GO:0005634">
    <property type="term" value="C:nucleus"/>
    <property type="evidence" value="ECO:0007669"/>
    <property type="project" value="UniProtKB-UniRule"/>
</dbReference>
<feature type="non-terminal residue" evidence="5">
    <location>
        <position position="1"/>
    </location>
</feature>
<evidence type="ECO:0000256" key="1">
    <source>
        <dbReference type="ARBA" id="ARBA00023125"/>
    </source>
</evidence>
<dbReference type="EMBL" id="KV417280">
    <property type="protein sequence ID" value="KZO97423.1"/>
    <property type="molecule type" value="Genomic_DNA"/>
</dbReference>
<dbReference type="SMART" id="SM00398">
    <property type="entry name" value="HMG"/>
    <property type="match status" value="1"/>
</dbReference>
<feature type="DNA-binding region" description="HMG box" evidence="3">
    <location>
        <begin position="12"/>
        <end position="84"/>
    </location>
</feature>
<organism evidence="5 6">
    <name type="scientific">Calocera viscosa (strain TUFC12733)</name>
    <dbReference type="NCBI Taxonomy" id="1330018"/>
    <lineage>
        <taxon>Eukaryota</taxon>
        <taxon>Fungi</taxon>
        <taxon>Dikarya</taxon>
        <taxon>Basidiomycota</taxon>
        <taxon>Agaricomycotina</taxon>
        <taxon>Dacrymycetes</taxon>
        <taxon>Dacrymycetales</taxon>
        <taxon>Dacrymycetaceae</taxon>
        <taxon>Calocera</taxon>
    </lineage>
</organism>
<keyword evidence="1 3" id="KW-0238">DNA-binding</keyword>
<dbReference type="InterPro" id="IPR009071">
    <property type="entry name" value="HMG_box_dom"/>
</dbReference>
<dbReference type="Proteomes" id="UP000076738">
    <property type="component" value="Unassembled WGS sequence"/>
</dbReference>
<proteinExistence type="predicted"/>
<dbReference type="SUPFAM" id="SSF47095">
    <property type="entry name" value="HMG-box"/>
    <property type="match status" value="1"/>
</dbReference>
<evidence type="ECO:0000313" key="6">
    <source>
        <dbReference type="Proteomes" id="UP000076738"/>
    </source>
</evidence>
<evidence type="ECO:0000256" key="2">
    <source>
        <dbReference type="ARBA" id="ARBA00023163"/>
    </source>
</evidence>
<feature type="non-terminal residue" evidence="5">
    <location>
        <position position="87"/>
    </location>
</feature>
<dbReference type="GO" id="GO:0000978">
    <property type="term" value="F:RNA polymerase II cis-regulatory region sequence-specific DNA binding"/>
    <property type="evidence" value="ECO:0007669"/>
    <property type="project" value="TreeGrafter"/>
</dbReference>
<dbReference type="PROSITE" id="PS50118">
    <property type="entry name" value="HMG_BOX_2"/>
    <property type="match status" value="1"/>
</dbReference>
<feature type="domain" description="HMG box" evidence="4">
    <location>
        <begin position="12"/>
        <end position="84"/>
    </location>
</feature>
<keyword evidence="3" id="KW-0539">Nucleus</keyword>
<dbReference type="PANTHER" id="PTHR10270:SF161">
    <property type="entry name" value="SEX-DETERMINING REGION Y PROTEIN"/>
    <property type="match status" value="1"/>
</dbReference>
<name>A0A167N7E8_CALVF</name>
<evidence type="ECO:0000256" key="3">
    <source>
        <dbReference type="PROSITE-ProRule" id="PRU00267"/>
    </source>
</evidence>
<protein>
    <recommendedName>
        <fullName evidence="4">HMG box domain-containing protein</fullName>
    </recommendedName>
</protein>
<dbReference type="CDD" id="cd01389">
    <property type="entry name" value="HMG-box_ROX1-like"/>
    <property type="match status" value="1"/>
</dbReference>
<dbReference type="Pfam" id="PF00505">
    <property type="entry name" value="HMG_box"/>
    <property type="match status" value="1"/>
</dbReference>
<dbReference type="GO" id="GO:0030154">
    <property type="term" value="P:cell differentiation"/>
    <property type="evidence" value="ECO:0007669"/>
    <property type="project" value="TreeGrafter"/>
</dbReference>
<reference evidence="5 6" key="1">
    <citation type="journal article" date="2016" name="Mol. Biol. Evol.">
        <title>Comparative Genomics of Early-Diverging Mushroom-Forming Fungi Provides Insights into the Origins of Lignocellulose Decay Capabilities.</title>
        <authorList>
            <person name="Nagy L.G."/>
            <person name="Riley R."/>
            <person name="Tritt A."/>
            <person name="Adam C."/>
            <person name="Daum C."/>
            <person name="Floudas D."/>
            <person name="Sun H."/>
            <person name="Yadav J.S."/>
            <person name="Pangilinan J."/>
            <person name="Larsson K.H."/>
            <person name="Matsuura K."/>
            <person name="Barry K."/>
            <person name="Labutti K."/>
            <person name="Kuo R."/>
            <person name="Ohm R.A."/>
            <person name="Bhattacharya S.S."/>
            <person name="Shirouzu T."/>
            <person name="Yoshinaga Y."/>
            <person name="Martin F.M."/>
            <person name="Grigoriev I.V."/>
            <person name="Hibbett D.S."/>
        </authorList>
    </citation>
    <scope>NUCLEOTIDE SEQUENCE [LARGE SCALE GENOMIC DNA]</scope>
    <source>
        <strain evidence="5 6">TUFC12733</strain>
    </source>
</reference>
<sequence>RRTQRQRQPDYVPRPPNPFICFRQDWLRRLQRGEVDYSGPRDQRTMSFRISADWREMPETAKAKFRREALQRKRQHALKYPGYKFAP</sequence>